<reference evidence="2" key="1">
    <citation type="submission" date="2022-10" db="EMBL/GenBank/DDBJ databases">
        <title>Host association and intracellularity evolved multiple times independently in the Rickettsiales.</title>
        <authorList>
            <person name="Castelli M."/>
            <person name="Nardi T."/>
            <person name="Gammuto L."/>
            <person name="Bellinzona G."/>
            <person name="Sabaneyeva E."/>
            <person name="Potekhin A."/>
            <person name="Serra V."/>
            <person name="Petroni G."/>
            <person name="Sassera D."/>
        </authorList>
    </citation>
    <scope>NUCLEOTIDE SEQUENCE [LARGE SCALE GENOMIC DNA]</scope>
    <source>
        <strain evidence="2">US_Bl 11III1</strain>
    </source>
</reference>
<keyword evidence="2" id="KW-0378">Hydrolase</keyword>
<organism evidence="2 3">
    <name type="scientific">Candidatus Fokinia crypta</name>
    <dbReference type="NCBI Taxonomy" id="1920990"/>
    <lineage>
        <taxon>Bacteria</taxon>
        <taxon>Pseudomonadati</taxon>
        <taxon>Pseudomonadota</taxon>
        <taxon>Alphaproteobacteria</taxon>
        <taxon>Rickettsiales</taxon>
        <taxon>Candidatus Midichloriaceae</taxon>
        <taxon>Candidatus Fokinia</taxon>
    </lineage>
</organism>
<dbReference type="EMBL" id="CP110343">
    <property type="protein sequence ID" value="WPX98083.1"/>
    <property type="molecule type" value="Genomic_DNA"/>
</dbReference>
<sequence length="247" mass="27958">MWRALKCKTVENVVIRGYSGKLDGYFHRAFLLTAPSVLILSGAPDECNMNSELIKSSFKRFANRGFSVLRYDHRGVGRSEGEFKRNIGELVDVSLAVDWLRGSVPQSSQLIVFGFSYGAVLALRVFMRRPDVGYFILCSPLECKSDSNFVSPCPGPGTIIYPSGDSKMISDSTVNLYHRLSGQQRFEIRCSIVKDAVHDFSNKTDEFMDKLDDCITYLLDNKYKSERANLYGKRRKKIIENTLMAQC</sequence>
<gene>
    <name evidence="2" type="ORF">Fokcrypt_00614</name>
</gene>
<accession>A0ABZ0UTS1</accession>
<keyword evidence="3" id="KW-1185">Reference proteome</keyword>
<dbReference type="SUPFAM" id="SSF53474">
    <property type="entry name" value="alpha/beta-Hydrolases"/>
    <property type="match status" value="1"/>
</dbReference>
<evidence type="ECO:0000313" key="2">
    <source>
        <dbReference type="EMBL" id="WPX98083.1"/>
    </source>
</evidence>
<dbReference type="InterPro" id="IPR029058">
    <property type="entry name" value="AB_hydrolase_fold"/>
</dbReference>
<dbReference type="InterPro" id="IPR022742">
    <property type="entry name" value="Hydrolase_4"/>
</dbReference>
<dbReference type="GO" id="GO:0016787">
    <property type="term" value="F:hydrolase activity"/>
    <property type="evidence" value="ECO:0007669"/>
    <property type="project" value="UniProtKB-KW"/>
</dbReference>
<protein>
    <submittedName>
        <fullName evidence="2">Alpha/beta hydrolase family protein</fullName>
    </submittedName>
</protein>
<proteinExistence type="predicted"/>
<evidence type="ECO:0000313" key="3">
    <source>
        <dbReference type="Proteomes" id="UP001325140"/>
    </source>
</evidence>
<dbReference type="Pfam" id="PF12146">
    <property type="entry name" value="Hydrolase_4"/>
    <property type="match status" value="1"/>
</dbReference>
<dbReference type="Proteomes" id="UP001325140">
    <property type="component" value="Chromosome"/>
</dbReference>
<evidence type="ECO:0000259" key="1">
    <source>
        <dbReference type="Pfam" id="PF12146"/>
    </source>
</evidence>
<name>A0ABZ0UTS1_9RICK</name>
<feature type="domain" description="Serine aminopeptidase S33" evidence="1">
    <location>
        <begin position="37"/>
        <end position="141"/>
    </location>
</feature>
<dbReference type="Gene3D" id="3.40.50.1820">
    <property type="entry name" value="alpha/beta hydrolase"/>
    <property type="match status" value="1"/>
</dbReference>